<reference evidence="2 3" key="1">
    <citation type="journal article" date="2015" name="Nature">
        <title>rRNA introns, odd ribosomes, and small enigmatic genomes across a large radiation of phyla.</title>
        <authorList>
            <person name="Brown C.T."/>
            <person name="Hug L.A."/>
            <person name="Thomas B.C."/>
            <person name="Sharon I."/>
            <person name="Castelle C.J."/>
            <person name="Singh A."/>
            <person name="Wilkins M.J."/>
            <person name="Williams K.H."/>
            <person name="Banfield J.F."/>
        </authorList>
    </citation>
    <scope>NUCLEOTIDE SEQUENCE [LARGE SCALE GENOMIC DNA]</scope>
</reference>
<gene>
    <name evidence="2" type="ORF">UR67_C0001G0148</name>
</gene>
<feature type="transmembrane region" description="Helical" evidence="1">
    <location>
        <begin position="7"/>
        <end position="28"/>
    </location>
</feature>
<evidence type="ECO:0000313" key="2">
    <source>
        <dbReference type="EMBL" id="KKP70239.1"/>
    </source>
</evidence>
<proteinExistence type="predicted"/>
<dbReference type="Proteomes" id="UP000034581">
    <property type="component" value="Unassembled WGS sequence"/>
</dbReference>
<comment type="caution">
    <text evidence="2">The sequence shown here is derived from an EMBL/GenBank/DDBJ whole genome shotgun (WGS) entry which is preliminary data.</text>
</comment>
<evidence type="ECO:0000313" key="3">
    <source>
        <dbReference type="Proteomes" id="UP000034581"/>
    </source>
</evidence>
<keyword evidence="1" id="KW-0812">Transmembrane</keyword>
<name>A0A0G0BL74_UNCC3</name>
<protein>
    <recommendedName>
        <fullName evidence="4">PDGLE domain-containing protein</fullName>
    </recommendedName>
</protein>
<organism evidence="2 3">
    <name type="scientific">candidate division CPR3 bacterium GW2011_GWF2_35_18</name>
    <dbReference type="NCBI Taxonomy" id="1618350"/>
    <lineage>
        <taxon>Bacteria</taxon>
        <taxon>Bacteria division CPR3</taxon>
    </lineage>
</organism>
<evidence type="ECO:0008006" key="4">
    <source>
        <dbReference type="Google" id="ProtNLM"/>
    </source>
</evidence>
<keyword evidence="1" id="KW-1133">Transmembrane helix</keyword>
<feature type="transmembrane region" description="Helical" evidence="1">
    <location>
        <begin position="66"/>
        <end position="87"/>
    </location>
</feature>
<accession>A0A0G0BL74</accession>
<sequence length="93" mass="9793">MTNKPLTYAIGAFLILSAIFVFGIMPAVDNNFSQNPEAAHSYAESSPSFINTIVDGLLNVSGVAPWAPGIIVFGGAILLIVAGYKFLGKLLHV</sequence>
<evidence type="ECO:0000256" key="1">
    <source>
        <dbReference type="SAM" id="Phobius"/>
    </source>
</evidence>
<keyword evidence="1" id="KW-0472">Membrane</keyword>
<dbReference type="AlphaFoldDB" id="A0A0G0BL74"/>
<dbReference type="EMBL" id="LBQB01000001">
    <property type="protein sequence ID" value="KKP70239.1"/>
    <property type="molecule type" value="Genomic_DNA"/>
</dbReference>